<evidence type="ECO:0000256" key="1">
    <source>
        <dbReference type="ARBA" id="ARBA00006270"/>
    </source>
</evidence>
<dbReference type="PANTHER" id="PTHR47978">
    <property type="match status" value="1"/>
</dbReference>
<sequence>MYRANSWRTDGRVHYDRIELFLFGQARVGITSLIDSWMPERKRTLVLDDCLKRVVLHEIREEIDLIRRLRISHTRPHGALFLFNVCDRDSFLYMIALLQKLKPVFNSNTIRYLVGTQRDQRSGNVDEPNETNIEEAVTLAVKNLMRYRETSATTSEGVQGAFMSVIYDVHRLGLRLEDQSLIRNLGSFVSLPRMKEDILINFSRKLSLDSDSSEYASELSCAECDINDFVNSPDVGLDESAMDEAAVDRIASEDQRVDDLEISSKDNTCYRL</sequence>
<protein>
    <submittedName>
        <fullName evidence="3">Uncharacterized protein</fullName>
    </submittedName>
</protein>
<dbReference type="Gene3D" id="3.40.50.300">
    <property type="entry name" value="P-loop containing nucleotide triphosphate hydrolases"/>
    <property type="match status" value="1"/>
</dbReference>
<dbReference type="GO" id="GO:0003924">
    <property type="term" value="F:GTPase activity"/>
    <property type="evidence" value="ECO:0007669"/>
    <property type="project" value="InterPro"/>
</dbReference>
<dbReference type="OrthoDB" id="6513016at2759"/>
<evidence type="ECO:0000313" key="4">
    <source>
        <dbReference type="Proteomes" id="UP000594260"/>
    </source>
</evidence>
<dbReference type="GeneID" id="111255454"/>
<evidence type="ECO:0000313" key="3">
    <source>
        <dbReference type="EnsemblMetazoa" id="XP_022673160"/>
    </source>
</evidence>
<keyword evidence="2" id="KW-0547">Nucleotide-binding</keyword>
<name>A0A7M7L2Z1_VARDE</name>
<keyword evidence="4" id="KW-1185">Reference proteome</keyword>
<reference evidence="3" key="1">
    <citation type="submission" date="2021-01" db="UniProtKB">
        <authorList>
            <consortium name="EnsemblMetazoa"/>
        </authorList>
    </citation>
    <scope>IDENTIFICATION</scope>
</reference>
<proteinExistence type="inferred from homology"/>
<dbReference type="RefSeq" id="XP_022673160.1">
    <property type="nucleotide sequence ID" value="XM_022817425.1"/>
</dbReference>
<dbReference type="InterPro" id="IPR001806">
    <property type="entry name" value="Small_GTPase"/>
</dbReference>
<dbReference type="InParanoid" id="A0A7M7L2Z1"/>
<accession>A0A7M7L2Z1</accession>
<comment type="similarity">
    <text evidence="1">Belongs to the small GTPase superfamily. Rab family.</text>
</comment>
<dbReference type="Pfam" id="PF00071">
    <property type="entry name" value="Ras"/>
    <property type="match status" value="1"/>
</dbReference>
<dbReference type="EnsemblMetazoa" id="XM_022817425">
    <property type="protein sequence ID" value="XP_022673160"/>
    <property type="gene ID" value="LOC111255454"/>
</dbReference>
<organism evidence="3 4">
    <name type="scientific">Varroa destructor</name>
    <name type="common">Honeybee mite</name>
    <dbReference type="NCBI Taxonomy" id="109461"/>
    <lineage>
        <taxon>Eukaryota</taxon>
        <taxon>Metazoa</taxon>
        <taxon>Ecdysozoa</taxon>
        <taxon>Arthropoda</taxon>
        <taxon>Chelicerata</taxon>
        <taxon>Arachnida</taxon>
        <taxon>Acari</taxon>
        <taxon>Parasitiformes</taxon>
        <taxon>Mesostigmata</taxon>
        <taxon>Gamasina</taxon>
        <taxon>Dermanyssoidea</taxon>
        <taxon>Varroidae</taxon>
        <taxon>Varroa</taxon>
    </lineage>
</organism>
<dbReference type="SUPFAM" id="SSF52540">
    <property type="entry name" value="P-loop containing nucleoside triphosphate hydrolases"/>
    <property type="match status" value="1"/>
</dbReference>
<dbReference type="InterPro" id="IPR027417">
    <property type="entry name" value="P-loop_NTPase"/>
</dbReference>
<dbReference type="SMART" id="SM00175">
    <property type="entry name" value="RAB"/>
    <property type="match status" value="1"/>
</dbReference>
<evidence type="ECO:0000256" key="2">
    <source>
        <dbReference type="ARBA" id="ARBA00022741"/>
    </source>
</evidence>
<dbReference type="PRINTS" id="PR00449">
    <property type="entry name" value="RASTRNSFRMNG"/>
</dbReference>
<dbReference type="AlphaFoldDB" id="A0A7M7L2Z1"/>
<dbReference type="GO" id="GO:0005525">
    <property type="term" value="F:GTP binding"/>
    <property type="evidence" value="ECO:0007669"/>
    <property type="project" value="InterPro"/>
</dbReference>
<dbReference type="Proteomes" id="UP000594260">
    <property type="component" value="Unplaced"/>
</dbReference>
<dbReference type="KEGG" id="vde:111255454"/>